<feature type="transmembrane region" description="Helical" evidence="11">
    <location>
        <begin position="602"/>
        <end position="623"/>
    </location>
</feature>
<keyword evidence="4" id="KW-0874">Quinone</keyword>
<feature type="transmembrane region" description="Helical" evidence="11">
    <location>
        <begin position="415"/>
        <end position="434"/>
    </location>
</feature>
<protein>
    <submittedName>
        <fullName evidence="15">NAD-dependent epimerase/dehydratase family protein</fullName>
    </submittedName>
</protein>
<evidence type="ECO:0000256" key="5">
    <source>
        <dbReference type="ARBA" id="ARBA00022989"/>
    </source>
</evidence>
<dbReference type="PANTHER" id="PTHR43245">
    <property type="entry name" value="BIFUNCTIONAL POLYMYXIN RESISTANCE PROTEIN ARNA"/>
    <property type="match status" value="1"/>
</dbReference>
<reference evidence="15" key="2">
    <citation type="submission" date="2023-01" db="EMBL/GenBank/DDBJ databases">
        <title>Gilvimarinus xylanilyticus HB14 isolated from Caulerpa lentillifera aquaculture base in Hainan, China.</title>
        <authorList>
            <person name="Zhang Y.-J."/>
        </authorList>
    </citation>
    <scope>NUCLEOTIDE SEQUENCE</scope>
    <source>
        <strain evidence="15">HB14</strain>
    </source>
</reference>
<accession>A0A9X2I729</accession>
<evidence type="ECO:0000256" key="4">
    <source>
        <dbReference type="ARBA" id="ARBA00022719"/>
    </source>
</evidence>
<comment type="similarity">
    <text evidence="2">Belongs to the VKOR family.</text>
</comment>
<feature type="region of interest" description="Disordered" evidence="10">
    <location>
        <begin position="351"/>
        <end position="371"/>
    </location>
</feature>
<dbReference type="EMBL" id="JAMFTH010000006">
    <property type="protein sequence ID" value="MCP8900667.1"/>
    <property type="molecule type" value="Genomic_DNA"/>
</dbReference>
<evidence type="ECO:0000259" key="12">
    <source>
        <dbReference type="Pfam" id="PF01370"/>
    </source>
</evidence>
<dbReference type="CDD" id="cd12919">
    <property type="entry name" value="VKOR_2"/>
    <property type="match status" value="1"/>
</dbReference>
<evidence type="ECO:0000256" key="1">
    <source>
        <dbReference type="ARBA" id="ARBA00004141"/>
    </source>
</evidence>
<feature type="domain" description="Vitamin K epoxide reductase" evidence="14">
    <location>
        <begin position="517"/>
        <end position="650"/>
    </location>
</feature>
<dbReference type="Gene3D" id="3.40.50.720">
    <property type="entry name" value="NAD(P)-binding Rossmann-like Domain"/>
    <property type="match status" value="1"/>
</dbReference>
<feature type="transmembrane region" description="Helical" evidence="11">
    <location>
        <begin position="629"/>
        <end position="651"/>
    </location>
</feature>
<evidence type="ECO:0000313" key="16">
    <source>
        <dbReference type="Proteomes" id="UP001139319"/>
    </source>
</evidence>
<dbReference type="Pfam" id="PF03779">
    <property type="entry name" value="SPW"/>
    <property type="match status" value="1"/>
</dbReference>
<feature type="transmembrane region" description="Helical" evidence="11">
    <location>
        <begin position="738"/>
        <end position="757"/>
    </location>
</feature>
<dbReference type="GO" id="GO:0016020">
    <property type="term" value="C:membrane"/>
    <property type="evidence" value="ECO:0007669"/>
    <property type="project" value="UniProtKB-SubCell"/>
</dbReference>
<evidence type="ECO:0000256" key="6">
    <source>
        <dbReference type="ARBA" id="ARBA00023002"/>
    </source>
</evidence>
<dbReference type="AlphaFoldDB" id="A0A9X2I729"/>
<keyword evidence="6" id="KW-0560">Oxidoreductase</keyword>
<dbReference type="Pfam" id="PF07884">
    <property type="entry name" value="VKOR"/>
    <property type="match status" value="1"/>
</dbReference>
<proteinExistence type="inferred from homology"/>
<feature type="transmembrane region" description="Helical" evidence="11">
    <location>
        <begin position="704"/>
        <end position="726"/>
    </location>
</feature>
<dbReference type="InterPro" id="IPR036291">
    <property type="entry name" value="NAD(P)-bd_dom_sf"/>
</dbReference>
<dbReference type="GO" id="GO:0048038">
    <property type="term" value="F:quinone binding"/>
    <property type="evidence" value="ECO:0007669"/>
    <property type="project" value="UniProtKB-KW"/>
</dbReference>
<dbReference type="InterPro" id="IPR038354">
    <property type="entry name" value="VKOR_sf"/>
</dbReference>
<evidence type="ECO:0000256" key="8">
    <source>
        <dbReference type="ARBA" id="ARBA00023157"/>
    </source>
</evidence>
<evidence type="ECO:0000256" key="3">
    <source>
        <dbReference type="ARBA" id="ARBA00022692"/>
    </source>
</evidence>
<evidence type="ECO:0000259" key="13">
    <source>
        <dbReference type="Pfam" id="PF03779"/>
    </source>
</evidence>
<dbReference type="SUPFAM" id="SSF51735">
    <property type="entry name" value="NAD(P)-binding Rossmann-fold domains"/>
    <property type="match status" value="1"/>
</dbReference>
<dbReference type="InterPro" id="IPR001509">
    <property type="entry name" value="Epimerase_deHydtase"/>
</dbReference>
<feature type="transmembrane region" description="Helical" evidence="11">
    <location>
        <begin position="472"/>
        <end position="492"/>
    </location>
</feature>
<keyword evidence="8" id="KW-1015">Disulfide bond</keyword>
<organism evidence="15 16">
    <name type="scientific">Gilvimarinus xylanilyticus</name>
    <dbReference type="NCBI Taxonomy" id="2944139"/>
    <lineage>
        <taxon>Bacteria</taxon>
        <taxon>Pseudomonadati</taxon>
        <taxon>Pseudomonadota</taxon>
        <taxon>Gammaproteobacteria</taxon>
        <taxon>Cellvibrionales</taxon>
        <taxon>Cellvibrionaceae</taxon>
        <taxon>Gilvimarinus</taxon>
    </lineage>
</organism>
<feature type="transmembrane region" description="Helical" evidence="11">
    <location>
        <begin position="440"/>
        <end position="460"/>
    </location>
</feature>
<keyword evidence="16" id="KW-1185">Reference proteome</keyword>
<evidence type="ECO:0000256" key="7">
    <source>
        <dbReference type="ARBA" id="ARBA00023136"/>
    </source>
</evidence>
<evidence type="ECO:0000256" key="10">
    <source>
        <dbReference type="SAM" id="MobiDB-lite"/>
    </source>
</evidence>
<evidence type="ECO:0000256" key="9">
    <source>
        <dbReference type="ARBA" id="ARBA00023284"/>
    </source>
</evidence>
<evidence type="ECO:0000259" key="14">
    <source>
        <dbReference type="Pfam" id="PF07884"/>
    </source>
</evidence>
<sequence length="818" mass="89984">MADNSKPLVLITGGAGNLGGALIQALGDQYTVISLDRDEAPNADASFTLDLTSHDSVALALQQCAQEYGEQFAAVIHLAAYFDFTGEPSPLYQAVNVDGTRNLLKALNTYQVERFFYASTMLVHEPGVPGHKITEQSPLGPSWIYPESKAQVEEVISHEADMPYSILRLAGLYNEQTCVPTLAHQIARIYEQGFKSHMYSGNTGAGQAFLHTEDMQDLFVRAVAKRTELPEQHVVLAGEETTLSYEALQNRIGELIHGEREWQTFEVPQTIAKAGAWLEEKSEPVVPDDFDKGEKPFIRPFMTEMASDHYELDCRKAKVDLGWEPQRRLDQCLGALIQNLKKDPLRWYENNGITPTDDMRGAKEKKQNPDDLQNRYQQQQRQLHAQYLWAPFLTMGLGAWLVTSPPVMNYAQTPLALSDYISGALLILTGFLSLSWRLNWARWGGTLVGLWLLFAPLALWTPSAAGYLNSTVIGMLAIGFSALVPPTPGISVAAEMTGPTIPKGWDVNPSSWFQRAPIILLAFVGFFVSRYMTAYQLGHIDAVWEPFFLGGPDPKNGTEEIITSEVSEAWPVPDAGVGAMTYALEILTGLLGSTRRWRTMPWLVTLFGFMIVPLGIVSIGFIIIQPIVIGTWCTLCLIGAAAMLLQIPYSLDELVATYQFLKRRHKAGRPVLKIFFTGDTDEGPNEKISDDFERSPFAVVKDMFAGGVTLPWTMLGAIAVGVWLMLTRVTLGAEGTVAHWDHVVGALAITAAVCAFAEVARLARWCLLPLGLTLIGAMLVSGAPMLSLINGIVCGLVLIALSFKRLSVVGQYDGWVKG</sequence>
<dbReference type="InterPro" id="IPR012932">
    <property type="entry name" value="VKOR"/>
</dbReference>
<keyword evidence="5 11" id="KW-1133">Transmembrane helix</keyword>
<dbReference type="RefSeq" id="WP_253968960.1">
    <property type="nucleotide sequence ID" value="NZ_JAMFTH010000006.1"/>
</dbReference>
<feature type="domain" description="NAD-dependent epimerase/dehydratase" evidence="12">
    <location>
        <begin position="9"/>
        <end position="235"/>
    </location>
</feature>
<dbReference type="InterPro" id="IPR005530">
    <property type="entry name" value="SPW"/>
</dbReference>
<feature type="transmembrane region" description="Helical" evidence="11">
    <location>
        <begin position="512"/>
        <end position="529"/>
    </location>
</feature>
<evidence type="ECO:0000256" key="11">
    <source>
        <dbReference type="SAM" id="Phobius"/>
    </source>
</evidence>
<reference evidence="15" key="1">
    <citation type="submission" date="2022-05" db="EMBL/GenBank/DDBJ databases">
        <authorList>
            <person name="Sun H.-N."/>
        </authorList>
    </citation>
    <scope>NUCLEOTIDE SEQUENCE</scope>
    <source>
        <strain evidence="15">HB14</strain>
    </source>
</reference>
<keyword evidence="3 11" id="KW-0812">Transmembrane</keyword>
<keyword evidence="7 11" id="KW-0472">Membrane</keyword>
<gene>
    <name evidence="15" type="ORF">M6D89_15265</name>
</gene>
<comment type="caution">
    <text evidence="15">The sequence shown here is derived from an EMBL/GenBank/DDBJ whole genome shotgun (WGS) entry which is preliminary data.</text>
</comment>
<feature type="compositionally biased region" description="Basic and acidic residues" evidence="10">
    <location>
        <begin position="357"/>
        <end position="371"/>
    </location>
</feature>
<feature type="transmembrane region" description="Helical" evidence="11">
    <location>
        <begin position="387"/>
        <end position="403"/>
    </location>
</feature>
<dbReference type="GO" id="GO:0016491">
    <property type="term" value="F:oxidoreductase activity"/>
    <property type="evidence" value="ECO:0007669"/>
    <property type="project" value="UniProtKB-KW"/>
</dbReference>
<dbReference type="Proteomes" id="UP001139319">
    <property type="component" value="Unassembled WGS sequence"/>
</dbReference>
<dbReference type="InterPro" id="IPR050177">
    <property type="entry name" value="Lipid_A_modif_metabolic_enz"/>
</dbReference>
<comment type="subcellular location">
    <subcellularLocation>
        <location evidence="1">Membrane</location>
        <topology evidence="1">Multi-pass membrane protein</topology>
    </subcellularLocation>
</comment>
<evidence type="ECO:0000256" key="2">
    <source>
        <dbReference type="ARBA" id="ARBA00006214"/>
    </source>
</evidence>
<dbReference type="Pfam" id="PF01370">
    <property type="entry name" value="Epimerase"/>
    <property type="match status" value="1"/>
</dbReference>
<feature type="domain" description="SPW repeat-containing integral membrane" evidence="13">
    <location>
        <begin position="389"/>
        <end position="481"/>
    </location>
</feature>
<dbReference type="Gene3D" id="1.20.1440.130">
    <property type="entry name" value="VKOR domain"/>
    <property type="match status" value="1"/>
</dbReference>
<feature type="transmembrane region" description="Helical" evidence="11">
    <location>
        <begin position="786"/>
        <end position="803"/>
    </location>
</feature>
<keyword evidence="9" id="KW-0676">Redox-active center</keyword>
<evidence type="ECO:0000313" key="15">
    <source>
        <dbReference type="EMBL" id="MCP8900667.1"/>
    </source>
</evidence>
<name>A0A9X2I729_9GAMM</name>